<name>A0ABS5PQ15_9FIRM</name>
<dbReference type="RefSeq" id="WP_213235896.1">
    <property type="nucleotide sequence ID" value="NZ_JAHBCL010000007.1"/>
</dbReference>
<dbReference type="EMBL" id="JAHBCL010000007">
    <property type="protein sequence ID" value="MBS7526112.1"/>
    <property type="molecule type" value="Genomic_DNA"/>
</dbReference>
<dbReference type="SUPFAM" id="SSF143597">
    <property type="entry name" value="YojJ-like"/>
    <property type="match status" value="1"/>
</dbReference>
<comment type="caution">
    <text evidence="2">The sequence shown here is derived from an EMBL/GenBank/DDBJ whole genome shotgun (WGS) entry which is preliminary data.</text>
</comment>
<dbReference type="InterPro" id="IPR003390">
    <property type="entry name" value="DNA_integrity_scan_DisA_N"/>
</dbReference>
<protein>
    <submittedName>
        <fullName evidence="2">DNA integrity scanning protein DisA nucleotide-binding domain protein</fullName>
    </submittedName>
</protein>
<evidence type="ECO:0000313" key="2">
    <source>
        <dbReference type="EMBL" id="MBS7526112.1"/>
    </source>
</evidence>
<proteinExistence type="predicted"/>
<dbReference type="Pfam" id="PF21750">
    <property type="entry name" value="DACNH"/>
    <property type="match status" value="1"/>
</dbReference>
<evidence type="ECO:0000259" key="1">
    <source>
        <dbReference type="PROSITE" id="PS51794"/>
    </source>
</evidence>
<dbReference type="Proteomes" id="UP000746471">
    <property type="component" value="Unassembled WGS sequence"/>
</dbReference>
<accession>A0ABS5PQ15</accession>
<dbReference type="Pfam" id="PF02457">
    <property type="entry name" value="DAC"/>
    <property type="match status" value="1"/>
</dbReference>
<feature type="domain" description="DAC" evidence="1">
    <location>
        <begin position="318"/>
        <end position="465"/>
    </location>
</feature>
<dbReference type="InterPro" id="IPR048555">
    <property type="entry name" value="DACNH"/>
</dbReference>
<reference evidence="2 3" key="1">
    <citation type="submission" date="2021-05" db="EMBL/GenBank/DDBJ databases">
        <title>Fusibacter ferrireducens sp. nov., an anaerobic, sulfur- and Fe-reducing bacterium isolated from the mangrove sediment.</title>
        <authorList>
            <person name="Qiu D."/>
        </authorList>
    </citation>
    <scope>NUCLEOTIDE SEQUENCE [LARGE SCALE GENOMIC DNA]</scope>
    <source>
        <strain evidence="2 3">DSM 12116</strain>
    </source>
</reference>
<gene>
    <name evidence="2" type="ORF">KHM83_05450</name>
</gene>
<organism evidence="2 3">
    <name type="scientific">Fusibacter paucivorans</name>
    <dbReference type="NCBI Taxonomy" id="76009"/>
    <lineage>
        <taxon>Bacteria</taxon>
        <taxon>Bacillati</taxon>
        <taxon>Bacillota</taxon>
        <taxon>Clostridia</taxon>
        <taxon>Eubacteriales</taxon>
        <taxon>Eubacteriales Family XII. Incertae Sedis</taxon>
        <taxon>Fusibacter</taxon>
    </lineage>
</organism>
<keyword evidence="3" id="KW-1185">Reference proteome</keyword>
<sequence length="465" mass="52913">MLNAYQLTGAFEPYITQIFKNVDEELIPEMGAITFHIASNNLIMTYKDKAFTFKTDHEQLETLYEKKHELQAFIELMPDFDHEWHQIVITQFTLTRQNLIAFLLVFDRKMLSPYERLPVNSRTVNRSIIDAIIAETLSILNEGIRTLAEGEVFSPPSVVSLMRAAGKSLFTELLDAPQSAAPFESISKISSLSYEKTFSNGKILLASLDDLTRLTRNSAFERIVSFETAIPLHRLRHIRKILELSGDDIYLLSDGEYIYGTVRILDAVEASRYLNQLLTIEFSHYASWQLSYNLVRLFQVVHEELFIPKPKISYYKFSRTLRELYPEFNAKHTLQLYKLILEAFKQIKGTLIVLSKNARSEALRLKNQGFVIEPKPLSESDIQSITRIDGAILMDLDGVCHGIGVILDGIATEKGDPSRGARYNSAIRYVETVSHNTTYADVIVIVISEDGDADMITKHTLNTIS</sequence>
<dbReference type="InterPro" id="IPR036888">
    <property type="entry name" value="DNA_integrity_DisA_N_sf"/>
</dbReference>
<evidence type="ECO:0000313" key="3">
    <source>
        <dbReference type="Proteomes" id="UP000746471"/>
    </source>
</evidence>
<dbReference type="PROSITE" id="PS51794">
    <property type="entry name" value="DAC"/>
    <property type="match status" value="1"/>
</dbReference>
<dbReference type="Gene3D" id="3.40.1700.10">
    <property type="entry name" value="DNA integrity scanning protein, DisA, N-terminal domain"/>
    <property type="match status" value="1"/>
</dbReference>